<protein>
    <submittedName>
        <fullName evidence="1">Transposase</fullName>
    </submittedName>
</protein>
<comment type="caution">
    <text evidence="1">The sequence shown here is derived from an EMBL/GenBank/DDBJ whole genome shotgun (WGS) entry which is preliminary data.</text>
</comment>
<organism evidence="1 2">
    <name type="scientific">Pseudomonas cannabina</name>
    <dbReference type="NCBI Taxonomy" id="86840"/>
    <lineage>
        <taxon>Bacteria</taxon>
        <taxon>Pseudomonadati</taxon>
        <taxon>Pseudomonadota</taxon>
        <taxon>Gammaproteobacteria</taxon>
        <taxon>Pseudomonadales</taxon>
        <taxon>Pseudomonadaceae</taxon>
        <taxon>Pseudomonas</taxon>
    </lineage>
</organism>
<reference evidence="1 2" key="1">
    <citation type="submission" date="2018-08" db="EMBL/GenBank/DDBJ databases">
        <title>Recombination of ecologically and evolutionarily significant loci maintains genetic cohesion in the Pseudomonas syringae species complex.</title>
        <authorList>
            <person name="Dillon M."/>
            <person name="Thakur S."/>
            <person name="Almeida R.N.D."/>
            <person name="Weir B.S."/>
            <person name="Guttman D.S."/>
        </authorList>
    </citation>
    <scope>NUCLEOTIDE SEQUENCE [LARGE SCALE GENOMIC DNA]</scope>
    <source>
        <strain evidence="1 2">ICMP 2821</strain>
    </source>
</reference>
<name>A0A3M3L2Q1_PSECA</name>
<dbReference type="EMBL" id="RBOW01000514">
    <property type="protein sequence ID" value="RMN29580.1"/>
    <property type="molecule type" value="Genomic_DNA"/>
</dbReference>
<gene>
    <name evidence="1" type="ORF">ALQ64_01529</name>
</gene>
<dbReference type="AlphaFoldDB" id="A0A3M3L2Q1"/>
<proteinExistence type="predicted"/>
<accession>A0A3M3L2Q1</accession>
<evidence type="ECO:0000313" key="2">
    <source>
        <dbReference type="Proteomes" id="UP000281372"/>
    </source>
</evidence>
<dbReference type="Proteomes" id="UP000281372">
    <property type="component" value="Unassembled WGS sequence"/>
</dbReference>
<sequence length="49" mass="5568">MIIMKPAYPPLLLQMSPAYAPRPLKNLFTANQYWAHLLEGGYEDMTPSS</sequence>
<evidence type="ECO:0000313" key="1">
    <source>
        <dbReference type="EMBL" id="RMN29580.1"/>
    </source>
</evidence>